<dbReference type="Proteomes" id="UP000647491">
    <property type="component" value="Unassembled WGS sequence"/>
</dbReference>
<dbReference type="Pfam" id="PF03572">
    <property type="entry name" value="Peptidase_S41"/>
    <property type="match status" value="1"/>
</dbReference>
<keyword evidence="3 5" id="KW-0378">Hydrolase</keyword>
<organism evidence="9 10">
    <name type="scientific">Enterocloster hominis</name>
    <name type="common">ex Liu et al. 2021</name>
    <dbReference type="NCBI Taxonomy" id="2763663"/>
    <lineage>
        <taxon>Bacteria</taxon>
        <taxon>Bacillati</taxon>
        <taxon>Bacillota</taxon>
        <taxon>Clostridia</taxon>
        <taxon>Lachnospirales</taxon>
        <taxon>Lachnospiraceae</taxon>
        <taxon>Enterocloster</taxon>
    </lineage>
</organism>
<evidence type="ECO:0000256" key="7">
    <source>
        <dbReference type="SAM" id="Phobius"/>
    </source>
</evidence>
<comment type="similarity">
    <text evidence="1 5">Belongs to the peptidase S41A family.</text>
</comment>
<evidence type="ECO:0000256" key="1">
    <source>
        <dbReference type="ARBA" id="ARBA00009179"/>
    </source>
</evidence>
<dbReference type="NCBIfam" id="TIGR00225">
    <property type="entry name" value="prc"/>
    <property type="match status" value="1"/>
</dbReference>
<dbReference type="PROSITE" id="PS50106">
    <property type="entry name" value="PDZ"/>
    <property type="match status" value="1"/>
</dbReference>
<dbReference type="PANTHER" id="PTHR32060:SF30">
    <property type="entry name" value="CARBOXY-TERMINAL PROCESSING PROTEASE CTPA"/>
    <property type="match status" value="1"/>
</dbReference>
<feature type="compositionally biased region" description="Acidic residues" evidence="6">
    <location>
        <begin position="468"/>
        <end position="482"/>
    </location>
</feature>
<dbReference type="SUPFAM" id="SSF50156">
    <property type="entry name" value="PDZ domain-like"/>
    <property type="match status" value="1"/>
</dbReference>
<dbReference type="InterPro" id="IPR001478">
    <property type="entry name" value="PDZ"/>
</dbReference>
<evidence type="ECO:0000313" key="10">
    <source>
        <dbReference type="Proteomes" id="UP000647491"/>
    </source>
</evidence>
<evidence type="ECO:0000256" key="4">
    <source>
        <dbReference type="ARBA" id="ARBA00022825"/>
    </source>
</evidence>
<evidence type="ECO:0000313" key="9">
    <source>
        <dbReference type="EMBL" id="MBC8597882.1"/>
    </source>
</evidence>
<dbReference type="InterPro" id="IPR036034">
    <property type="entry name" value="PDZ_sf"/>
</dbReference>
<comment type="caution">
    <text evidence="9">The sequence shown here is derived from an EMBL/GenBank/DDBJ whole genome shotgun (WGS) entry which is preliminary data.</text>
</comment>
<accession>A0ABR7NR86</accession>
<protein>
    <submittedName>
        <fullName evidence="9">S41 family peptidase</fullName>
    </submittedName>
</protein>
<feature type="transmembrane region" description="Helical" evidence="7">
    <location>
        <begin position="46"/>
        <end position="70"/>
    </location>
</feature>
<feature type="domain" description="PDZ" evidence="8">
    <location>
        <begin position="147"/>
        <end position="207"/>
    </location>
</feature>
<dbReference type="RefSeq" id="WP_262426713.1">
    <property type="nucleotide sequence ID" value="NZ_JACRTJ010000004.1"/>
</dbReference>
<keyword evidence="2 5" id="KW-0645">Protease</keyword>
<evidence type="ECO:0000256" key="5">
    <source>
        <dbReference type="RuleBase" id="RU004404"/>
    </source>
</evidence>
<dbReference type="EMBL" id="JACRTJ010000004">
    <property type="protein sequence ID" value="MBC8597882.1"/>
    <property type="molecule type" value="Genomic_DNA"/>
</dbReference>
<name>A0ABR7NR86_9FIRM</name>
<dbReference type="Gene3D" id="2.30.42.10">
    <property type="match status" value="1"/>
</dbReference>
<keyword evidence="7" id="KW-0812">Transmembrane</keyword>
<dbReference type="InterPro" id="IPR029045">
    <property type="entry name" value="ClpP/crotonase-like_dom_sf"/>
</dbReference>
<keyword evidence="7" id="KW-1133">Transmembrane helix</keyword>
<evidence type="ECO:0000256" key="2">
    <source>
        <dbReference type="ARBA" id="ARBA00022670"/>
    </source>
</evidence>
<gene>
    <name evidence="9" type="ORF">H8708_01305</name>
</gene>
<dbReference type="SMART" id="SM00228">
    <property type="entry name" value="PDZ"/>
    <property type="match status" value="1"/>
</dbReference>
<evidence type="ECO:0000256" key="6">
    <source>
        <dbReference type="SAM" id="MobiDB-lite"/>
    </source>
</evidence>
<sequence>MTETNLEEKKLEEENQDNGRNEGLEKEKEDRKENGREGRSRFWKGALAGSLVTAFVVLAAVGMAAGIWIMGRQTQETRQAVLPEPEGEYGLDMGRLAPKLGYMQQLIDQYYLFDEDEERENPEDWIYTGYVYSLQDPYSTYYTAEEYESVQESSNGEYCGIGVQVSQNVNTGIITVIRVFKDSPADKAGMRPGDVITGVGDVDAAGMDLSILVSDHIKGEEGTEVTVTVFRESIEDSLDLTMTREIVENPTVEYDLLEDNVGYISISAFEEVTGDQFKTAADSLLGKGAKSLIIDLRNNGGGVVTASTDIADYLLPDGKTIVSFKGKGVDDSVKITEDGHQVDVPIILLVNGESASASEVLTGALKDNGWATVVGTKTFGKGIAQGIFDLPDGSALKLTTAYYYVPSGECIHEVGIEPDLLVELDEGLESMIEIPREQDNQLKAAMDVAVNGLEEAEKRVEESAAALEAEDGAEEGTAEEGQ</sequence>
<evidence type="ECO:0000259" key="8">
    <source>
        <dbReference type="PROSITE" id="PS50106"/>
    </source>
</evidence>
<evidence type="ECO:0000256" key="3">
    <source>
        <dbReference type="ARBA" id="ARBA00022801"/>
    </source>
</evidence>
<proteinExistence type="inferred from homology"/>
<feature type="region of interest" description="Disordered" evidence="6">
    <location>
        <begin position="1"/>
        <end position="37"/>
    </location>
</feature>
<keyword evidence="4 5" id="KW-0720">Serine protease</keyword>
<dbReference type="CDD" id="cd07560">
    <property type="entry name" value="Peptidase_S41_CPP"/>
    <property type="match status" value="1"/>
</dbReference>
<dbReference type="SUPFAM" id="SSF52096">
    <property type="entry name" value="ClpP/crotonase"/>
    <property type="match status" value="1"/>
</dbReference>
<feature type="region of interest" description="Disordered" evidence="6">
    <location>
        <begin position="457"/>
        <end position="482"/>
    </location>
</feature>
<keyword evidence="10" id="KW-1185">Reference proteome</keyword>
<dbReference type="SMART" id="SM00245">
    <property type="entry name" value="TSPc"/>
    <property type="match status" value="1"/>
</dbReference>
<dbReference type="Gene3D" id="3.30.750.44">
    <property type="match status" value="1"/>
</dbReference>
<dbReference type="InterPro" id="IPR005151">
    <property type="entry name" value="Tail-specific_protease"/>
</dbReference>
<keyword evidence="7" id="KW-0472">Membrane</keyword>
<dbReference type="Gene3D" id="3.90.226.10">
    <property type="entry name" value="2-enoyl-CoA Hydratase, Chain A, domain 1"/>
    <property type="match status" value="1"/>
</dbReference>
<dbReference type="Pfam" id="PF13180">
    <property type="entry name" value="PDZ_2"/>
    <property type="match status" value="1"/>
</dbReference>
<dbReference type="InterPro" id="IPR004447">
    <property type="entry name" value="Peptidase_S41A"/>
</dbReference>
<reference evidence="9 10" key="1">
    <citation type="submission" date="2020-08" db="EMBL/GenBank/DDBJ databases">
        <title>Genome public.</title>
        <authorList>
            <person name="Liu C."/>
            <person name="Sun Q."/>
        </authorList>
    </citation>
    <scope>NUCLEOTIDE SEQUENCE [LARGE SCALE GENOMIC DNA]</scope>
    <source>
        <strain evidence="9 10">BX10</strain>
    </source>
</reference>
<dbReference type="PANTHER" id="PTHR32060">
    <property type="entry name" value="TAIL-SPECIFIC PROTEASE"/>
    <property type="match status" value="1"/>
</dbReference>
<dbReference type="CDD" id="cd06782">
    <property type="entry name" value="cpPDZ_CPP-like"/>
    <property type="match status" value="1"/>
</dbReference>